<gene>
    <name evidence="14 16" type="primary">addB</name>
    <name evidence="16" type="ORF">J8TS2_17190</name>
</gene>
<keyword evidence="10 14" id="KW-0408">Iron</keyword>
<keyword evidence="11 14" id="KW-0411">Iron-sulfur</keyword>
<evidence type="ECO:0000256" key="3">
    <source>
        <dbReference type="ARBA" id="ARBA00022723"/>
    </source>
</evidence>
<keyword evidence="4 14" id="KW-0547">Nucleotide-binding</keyword>
<dbReference type="HAMAP" id="MF_01452">
    <property type="entry name" value="AddB_type1"/>
    <property type="match status" value="1"/>
</dbReference>
<dbReference type="InterPro" id="IPR027417">
    <property type="entry name" value="P-loop_NTPase"/>
</dbReference>
<organism evidence="16 17">
    <name type="scientific">Lederbergia ruris</name>
    <dbReference type="NCBI Taxonomy" id="217495"/>
    <lineage>
        <taxon>Bacteria</taxon>
        <taxon>Bacillati</taxon>
        <taxon>Bacillota</taxon>
        <taxon>Bacilli</taxon>
        <taxon>Bacillales</taxon>
        <taxon>Bacillaceae</taxon>
        <taxon>Lederbergia</taxon>
    </lineage>
</organism>
<keyword evidence="13 14" id="KW-0234">DNA repair</keyword>
<dbReference type="InterPro" id="IPR011604">
    <property type="entry name" value="PDDEXK-like_dom_sf"/>
</dbReference>
<name>A0ABQ4KHI0_9BACI</name>
<evidence type="ECO:0000256" key="1">
    <source>
        <dbReference type="ARBA" id="ARBA00022485"/>
    </source>
</evidence>
<evidence type="ECO:0000256" key="14">
    <source>
        <dbReference type="HAMAP-Rule" id="MF_01452"/>
    </source>
</evidence>
<dbReference type="SUPFAM" id="SSF52540">
    <property type="entry name" value="P-loop containing nucleoside triphosphate hydrolases"/>
    <property type="match status" value="1"/>
</dbReference>
<keyword evidence="7 14" id="KW-0347">Helicase</keyword>
<accession>A0ABQ4KHI0</accession>
<dbReference type="InterPro" id="IPR014140">
    <property type="entry name" value="DNA_helicase_suAddB"/>
</dbReference>
<keyword evidence="3 14" id="KW-0479">Metal-binding</keyword>
<feature type="domain" description="UvrD-like helicase C-terminal" evidence="15">
    <location>
        <begin position="279"/>
        <end position="597"/>
    </location>
</feature>
<evidence type="ECO:0000256" key="5">
    <source>
        <dbReference type="ARBA" id="ARBA00022763"/>
    </source>
</evidence>
<feature type="binding site" evidence="14">
    <location>
        <position position="1121"/>
    </location>
    <ligand>
        <name>[4Fe-4S] cluster</name>
        <dbReference type="ChEBI" id="CHEBI:49883"/>
    </ligand>
</feature>
<dbReference type="InterPro" id="IPR049035">
    <property type="entry name" value="ADDB_N"/>
</dbReference>
<evidence type="ECO:0000256" key="11">
    <source>
        <dbReference type="ARBA" id="ARBA00023014"/>
    </source>
</evidence>
<keyword evidence="1 14" id="KW-0004">4Fe-4S</keyword>
<evidence type="ECO:0000313" key="17">
    <source>
        <dbReference type="Proteomes" id="UP000679950"/>
    </source>
</evidence>
<dbReference type="PANTHER" id="PTHR30591:SF1">
    <property type="entry name" value="RECBCD ENZYME SUBUNIT RECC"/>
    <property type="match status" value="1"/>
</dbReference>
<dbReference type="PANTHER" id="PTHR30591">
    <property type="entry name" value="RECBCD ENZYME SUBUNIT RECC"/>
    <property type="match status" value="1"/>
</dbReference>
<dbReference type="RefSeq" id="WP_212966108.1">
    <property type="nucleotide sequence ID" value="NZ_BORB01000012.1"/>
</dbReference>
<reference evidence="16 17" key="1">
    <citation type="submission" date="2021-03" db="EMBL/GenBank/DDBJ databases">
        <title>Antimicrobial resistance genes in bacteria isolated from Japanese honey, and their potential for conferring macrolide and lincosamide resistance in the American foulbrood pathogen Paenibacillus larvae.</title>
        <authorList>
            <person name="Okamoto M."/>
            <person name="Kumagai M."/>
            <person name="Kanamori H."/>
            <person name="Takamatsu D."/>
        </authorList>
    </citation>
    <scope>NUCLEOTIDE SEQUENCE [LARGE SCALE GENOMIC DNA]</scope>
    <source>
        <strain evidence="16 17">J8TS2</strain>
    </source>
</reference>
<evidence type="ECO:0000313" key="16">
    <source>
        <dbReference type="EMBL" id="GIN57400.1"/>
    </source>
</evidence>
<keyword evidence="8 14" id="KW-0269">Exonuclease</keyword>
<sequence>MSFRFVIGRSGTGKTTLFLDEIKEKLENDPNGHPILYIVPEQMTFLSEYQLINTSGITGMIRAQVYSLTRLAWRVLQETGGMGRKRITSTGMNMLIRKIIEDHKEELKLFKKASDKTGFIQQIETVLTEFQHYCITPEELSEKKTDLAFGASTRVLADKLHDLELLYSKFIQGLEGKHVGTNDYLDLLAESIKDSSYLKDAEIYIDGFHSFTPQEYRVIEELTNHCKRVSIALVLDRPFKYGTMPDDLYLFRTTGETYSRLFELMRSNHIQIEDDVFLYQCKRFEEESLQHLQSQFEKRPHQPFTESPAIELKIAANRRAEIEGVAREIRRLVMEKGFRYKDIAILLRNEHEYHEMLETVFYDYDIPFFLDQKRTMLNHPLIEFIRSALEVVSSQWRYEPVFRAVKTDLLFPLNENLSKLREKMDRLENYCLANGIKGEQWTNSQKWTYKRYVGLEMENVPQTEEERELEAELNASRELVVAPLQKLAKRLKKAQNGRELCEAVYLLLEELEIPRKLEVRSLEVEKLGRLHAAREHDQAWDMVIGLLDEFVEILGEEPLSMTKFISILEAGLEAAKFSLIPPAIDQVSVANMELSRLSNVKVAFIAGLNDGVLPTSFENDGVFSDEDRTSLEEKGIKLAPSGKDLALDEDFVAYRAFTISSKQLYVSYPLANEEGKALLPSPYLKRIQGLFPEMKKSYEVSEPIELDFEEQLSYIYHPTTAIAYLSRQLQMKKRNYPIADFWWDVYNFFVEHPTRKIKARHILSSLFSSNKARKLSGETSQALYGKEILASVSRMELFHACPFSHFSAHGLRLHERDIFRLEAPHIGDLFHAALKWIANEIKHQNVEWRHLNHSECIKLAKDAVHQLAPKLLNQILLSTNRYFYIKRKLEQIIARATFILGQHAQSSGFDPIGIELAFGPFKDLPPLTFTLKNGTKMQLQGRIDRVDKAEDENGLYLRVIDYKSSARALDLNEVLYGLSLQMLTYLDIVITHAPQLIGTEAIPAGVLYFHVHNPMVDSEQNLPEDQIEKEILKQFKMKGLLLGQADVVQLMDTSLSSGTSDLIPAGLKKDGHLTSRSSAASREDFDSLQQYVRKLYKDSGERIMDGQVSISPYKLNDRTPCQFCAFKPVCQFDPSQEENDYRLIPKRSVNNALAMIKEAVYENDHSNKA</sequence>
<keyword evidence="17" id="KW-1185">Reference proteome</keyword>
<feature type="binding site" evidence="14">
    <location>
        <position position="1124"/>
    </location>
    <ligand>
        <name>[4Fe-4S] cluster</name>
        <dbReference type="ChEBI" id="CHEBI:49883"/>
    </ligand>
</feature>
<feature type="binding site" evidence="14">
    <location>
        <position position="1130"/>
    </location>
    <ligand>
        <name>[4Fe-4S] cluster</name>
        <dbReference type="ChEBI" id="CHEBI:49883"/>
    </ligand>
</feature>
<dbReference type="Pfam" id="PF21445">
    <property type="entry name" value="ADDB_N"/>
    <property type="match status" value="1"/>
</dbReference>
<evidence type="ECO:0000256" key="4">
    <source>
        <dbReference type="ARBA" id="ARBA00022741"/>
    </source>
</evidence>
<dbReference type="InterPro" id="IPR038726">
    <property type="entry name" value="PDDEXK_AddAB-type"/>
</dbReference>
<dbReference type="Gene3D" id="3.90.320.10">
    <property type="match status" value="1"/>
</dbReference>
<keyword evidence="5 14" id="KW-0227">DNA damage</keyword>
<keyword evidence="9 14" id="KW-0067">ATP-binding</keyword>
<evidence type="ECO:0000256" key="8">
    <source>
        <dbReference type="ARBA" id="ARBA00022839"/>
    </source>
</evidence>
<dbReference type="InterPro" id="IPR014017">
    <property type="entry name" value="DNA_helicase_UvrD-like_C"/>
</dbReference>
<dbReference type="Proteomes" id="UP000679950">
    <property type="component" value="Unassembled WGS sequence"/>
</dbReference>
<evidence type="ECO:0000256" key="9">
    <source>
        <dbReference type="ARBA" id="ARBA00022840"/>
    </source>
</evidence>
<proteinExistence type="inferred from homology"/>
<comment type="subunit">
    <text evidence="14">Heterodimer of AddA and AddB.</text>
</comment>
<comment type="miscellaneous">
    <text evidence="14">Despite having conserved helicase domains, this subunit does not have helicase activity.</text>
</comment>
<comment type="similarity">
    <text evidence="14">Belongs to the helicase family. AddB/RexB type 1 subfamily.</text>
</comment>
<evidence type="ECO:0000256" key="13">
    <source>
        <dbReference type="ARBA" id="ARBA00023204"/>
    </source>
</evidence>
<dbReference type="NCBIfam" id="TIGR02773">
    <property type="entry name" value="addB_Gpos"/>
    <property type="match status" value="1"/>
</dbReference>
<keyword evidence="2 14" id="KW-0540">Nuclease</keyword>
<dbReference type="PROSITE" id="PS51217">
    <property type="entry name" value="UVRD_HELICASE_CTER"/>
    <property type="match status" value="1"/>
</dbReference>
<evidence type="ECO:0000256" key="7">
    <source>
        <dbReference type="ARBA" id="ARBA00022806"/>
    </source>
</evidence>
<evidence type="ECO:0000259" key="15">
    <source>
        <dbReference type="PROSITE" id="PS51217"/>
    </source>
</evidence>
<evidence type="ECO:0000256" key="2">
    <source>
        <dbReference type="ARBA" id="ARBA00022722"/>
    </source>
</evidence>
<protein>
    <recommendedName>
        <fullName evidence="14">ATP-dependent helicase/deoxyribonuclease subunit B</fullName>
        <ecNumber evidence="14">3.1.-.-</ecNumber>
    </recommendedName>
    <alternativeName>
        <fullName evidence="14">ATP-dependent helicase/nuclease subunit AddB</fullName>
    </alternativeName>
</protein>
<feature type="binding site" evidence="14">
    <location>
        <position position="801"/>
    </location>
    <ligand>
        <name>[4Fe-4S] cluster</name>
        <dbReference type="ChEBI" id="CHEBI:49883"/>
    </ligand>
</feature>
<comment type="function">
    <text evidence="14">The heterodimer acts as both an ATP-dependent DNA helicase and an ATP-dependent, dual-direction single-stranded exonuclease. Recognizes the chi site generating a DNA molecule suitable for the initiation of homologous recombination. The AddB subunit has 5' -&gt; 3' nuclease activity but not helicase activity.</text>
</comment>
<dbReference type="Pfam" id="PF12705">
    <property type="entry name" value="PDDEXK_1"/>
    <property type="match status" value="1"/>
</dbReference>
<keyword evidence="6 14" id="KW-0378">Hydrolase</keyword>
<keyword evidence="12 14" id="KW-0238">DNA-binding</keyword>
<evidence type="ECO:0000256" key="12">
    <source>
        <dbReference type="ARBA" id="ARBA00023125"/>
    </source>
</evidence>
<dbReference type="Gene3D" id="6.10.140.1030">
    <property type="match status" value="1"/>
</dbReference>
<comment type="caution">
    <text evidence="16">The sequence shown here is derived from an EMBL/GenBank/DDBJ whole genome shotgun (WGS) entry which is preliminary data.</text>
</comment>
<dbReference type="EMBL" id="BORB01000012">
    <property type="protein sequence ID" value="GIN57400.1"/>
    <property type="molecule type" value="Genomic_DNA"/>
</dbReference>
<evidence type="ECO:0000256" key="6">
    <source>
        <dbReference type="ARBA" id="ARBA00022801"/>
    </source>
</evidence>
<dbReference type="GO" id="GO:0004386">
    <property type="term" value="F:helicase activity"/>
    <property type="evidence" value="ECO:0007669"/>
    <property type="project" value="UniProtKB-KW"/>
</dbReference>
<dbReference type="EC" id="3.1.-.-" evidence="14"/>
<comment type="cofactor">
    <cofactor evidence="14">
        <name>[4Fe-4S] cluster</name>
        <dbReference type="ChEBI" id="CHEBI:49883"/>
    </cofactor>
    <text evidence="14">Binds 1 [4Fe-4S] cluster.</text>
</comment>
<evidence type="ECO:0000256" key="10">
    <source>
        <dbReference type="ARBA" id="ARBA00023004"/>
    </source>
</evidence>
<dbReference type="Gene3D" id="3.40.50.300">
    <property type="entry name" value="P-loop containing nucleotide triphosphate hydrolases"/>
    <property type="match status" value="3"/>
</dbReference>
<comment type="cofactor">
    <cofactor evidence="14">
        <name>Mg(2+)</name>
        <dbReference type="ChEBI" id="CHEBI:18420"/>
    </cofactor>
</comment>